<reference evidence="5" key="1">
    <citation type="submission" date="2020-05" db="EMBL/GenBank/DDBJ databases">
        <title>Phylogenomic resolution of chytrid fungi.</title>
        <authorList>
            <person name="Stajich J.E."/>
            <person name="Amses K."/>
            <person name="Simmons R."/>
            <person name="Seto K."/>
            <person name="Myers J."/>
            <person name="Bonds A."/>
            <person name="Quandt C.A."/>
            <person name="Barry K."/>
            <person name="Liu P."/>
            <person name="Grigoriev I."/>
            <person name="Longcore J.E."/>
            <person name="James T.Y."/>
        </authorList>
    </citation>
    <scope>NUCLEOTIDE SEQUENCE</scope>
    <source>
        <strain evidence="5">JEL0318</strain>
    </source>
</reference>
<dbReference type="EMBL" id="JADGJD010001026">
    <property type="protein sequence ID" value="KAJ3047107.1"/>
    <property type="molecule type" value="Genomic_DNA"/>
</dbReference>
<dbReference type="InterPro" id="IPR002669">
    <property type="entry name" value="UreD"/>
</dbReference>
<dbReference type="PANTHER" id="PTHR33643">
    <property type="entry name" value="UREASE ACCESSORY PROTEIN D"/>
    <property type="match status" value="1"/>
</dbReference>
<protein>
    <submittedName>
        <fullName evidence="5">Uncharacterized protein</fullName>
    </submittedName>
</protein>
<sequence>MTTTTNTIVWAGIADHLSLSGAANIRQLSRTHASAVTVKDLARHAARDLYYLRQTYALYDVDKYFCRGLPDDAAHTLISHLLIACKLAPPILPREKQTMHWRKKHYAWDGGGVTFGVLIPYGSVLDEDDEIPPQYDSKGRSLGFMDEIAQKTAEEESHLEEGCGAKSISDCYPEAEVIQMLPNWNGTPEELWLAVCANHALLRAARWGLVITVQLLLQHGANPEAHFGHALRRSAWAGHDEVVKLMLTQGIDLSSGSVLYWAIHGGHLSTVRILVEEGNAITLQDEVCWGQDYPILYAAVNGNKLDILHYLLPFCQNHHFEIHYHSPFTAAVRKDDPNFLSALLNSYRGNIMTEMQIYEFLQTLPPTKTFELLCDRLDETRVTCYFQPLLNSAIPTGRINAVSLLLRRCGSQGATKSLIRVFQSDGWPAFKANDVVYVHILQLLLDAGADVMQDGGVTLTKVFLRVAAVSTPEYISMARRLHSYGPSFSMLEEFVRIVLDPSFTPRLPPAFWIPAVLDRREHDVDLVLRLLMDRGVDVLNTVQKSTHSAGEVPLLVRAVELDNVFSFVELLEAGADPDVVDKEAVTKLLAQREGEALGRGRYIAEVEGLLKSNLWPTPLLFDRSDYTIDVRDALRLLIDRGLDIDAPADDAGGTWLSIALEKERLYVVLGLIDLGADVTCADLNQMNTLLAPILGKKVDSKGRRLEREGDAWRIRPMFSLSNTMVMNSCPGHGEHDNYVREFRGADAGLPIADQKEQMTIQNTHHGTGTINVSRHSNRASLSSLTSSYPLRLLAPRAHDPRNVSVYALSHGGGLVSGDRVHINITVDESCALTLLTQGSTKVYRKKHPDAPPRSTPNPTNPPNDQTPETALQSLIAHVHPTALLSLLPDPITPFASASYDQRQRIFLHPFGSLILLDWFTSGRRSRGEEWAFDRYASKNEIYFTDSGRDTLVMRDAWLLEDEHFHRGSDQRPSGGGKKSYEDRVRPYHCYANLILLGPRTKSIADDAVKEFEKIVIPPPRPGTRPPVPELIWSVSHVSPRDGMAESPGVVLRAAALETDVLRIFIDERLRRLEEEVGDCLFVGRK</sequence>
<dbReference type="Gene3D" id="1.25.40.20">
    <property type="entry name" value="Ankyrin repeat-containing domain"/>
    <property type="match status" value="2"/>
</dbReference>
<gene>
    <name evidence="5" type="ORF">HK097_000227</name>
</gene>
<feature type="region of interest" description="Disordered" evidence="4">
    <location>
        <begin position="842"/>
        <end position="867"/>
    </location>
</feature>
<dbReference type="PROSITE" id="PS50088">
    <property type="entry name" value="ANK_REPEAT"/>
    <property type="match status" value="1"/>
</dbReference>
<dbReference type="SMART" id="SM00248">
    <property type="entry name" value="ANK"/>
    <property type="match status" value="8"/>
</dbReference>
<evidence type="ECO:0000256" key="2">
    <source>
        <dbReference type="ARBA" id="ARBA00023186"/>
    </source>
</evidence>
<keyword evidence="2" id="KW-0143">Chaperone</keyword>
<dbReference type="InterPro" id="IPR002110">
    <property type="entry name" value="Ankyrin_rpt"/>
</dbReference>
<dbReference type="HAMAP" id="MF_01384">
    <property type="entry name" value="UreD"/>
    <property type="match status" value="1"/>
</dbReference>
<keyword evidence="6" id="KW-1185">Reference proteome</keyword>
<evidence type="ECO:0000256" key="4">
    <source>
        <dbReference type="SAM" id="MobiDB-lite"/>
    </source>
</evidence>
<name>A0AAD5WZM7_9FUNG</name>
<dbReference type="GO" id="GO:0016151">
    <property type="term" value="F:nickel cation binding"/>
    <property type="evidence" value="ECO:0007669"/>
    <property type="project" value="InterPro"/>
</dbReference>
<dbReference type="Proteomes" id="UP001212841">
    <property type="component" value="Unassembled WGS sequence"/>
</dbReference>
<proteinExistence type="inferred from homology"/>
<feature type="compositionally biased region" description="Pro residues" evidence="4">
    <location>
        <begin position="851"/>
        <end position="861"/>
    </location>
</feature>
<dbReference type="SUPFAM" id="SSF48403">
    <property type="entry name" value="Ankyrin repeat"/>
    <property type="match status" value="2"/>
</dbReference>
<evidence type="ECO:0000313" key="6">
    <source>
        <dbReference type="Proteomes" id="UP001212841"/>
    </source>
</evidence>
<comment type="similarity">
    <text evidence="1">Belongs to the UreD family.</text>
</comment>
<feature type="repeat" description="ANK" evidence="3">
    <location>
        <begin position="254"/>
        <end position="286"/>
    </location>
</feature>
<evidence type="ECO:0000256" key="1">
    <source>
        <dbReference type="ARBA" id="ARBA00007177"/>
    </source>
</evidence>
<evidence type="ECO:0000313" key="5">
    <source>
        <dbReference type="EMBL" id="KAJ3047107.1"/>
    </source>
</evidence>
<dbReference type="InterPro" id="IPR036770">
    <property type="entry name" value="Ankyrin_rpt-contain_sf"/>
</dbReference>
<organism evidence="5 6">
    <name type="scientific">Rhizophlyctis rosea</name>
    <dbReference type="NCBI Taxonomy" id="64517"/>
    <lineage>
        <taxon>Eukaryota</taxon>
        <taxon>Fungi</taxon>
        <taxon>Fungi incertae sedis</taxon>
        <taxon>Chytridiomycota</taxon>
        <taxon>Chytridiomycota incertae sedis</taxon>
        <taxon>Chytridiomycetes</taxon>
        <taxon>Rhizophlyctidales</taxon>
        <taxon>Rhizophlyctidaceae</taxon>
        <taxon>Rhizophlyctis</taxon>
    </lineage>
</organism>
<dbReference type="AlphaFoldDB" id="A0AAD5WZM7"/>
<dbReference type="Pfam" id="PF01774">
    <property type="entry name" value="UreD"/>
    <property type="match status" value="1"/>
</dbReference>
<comment type="caution">
    <text evidence="5">The sequence shown here is derived from an EMBL/GenBank/DDBJ whole genome shotgun (WGS) entry which is preliminary data.</text>
</comment>
<evidence type="ECO:0000256" key="3">
    <source>
        <dbReference type="PROSITE-ProRule" id="PRU00023"/>
    </source>
</evidence>
<dbReference type="PANTHER" id="PTHR33643:SF1">
    <property type="entry name" value="UREASE ACCESSORY PROTEIN D"/>
    <property type="match status" value="1"/>
</dbReference>
<keyword evidence="3" id="KW-0040">ANK repeat</keyword>
<accession>A0AAD5WZM7</accession>